<dbReference type="RefSeq" id="XP_017547338.1">
    <property type="nucleotide sequence ID" value="XM_017691849.2"/>
</dbReference>
<comment type="similarity">
    <text evidence="1 4">Belongs to the protease inhibitor I47 (latexin) family.</text>
</comment>
<dbReference type="InterPro" id="IPR049897">
    <property type="entry name" value="CYSTATIN_LXN"/>
</dbReference>
<accession>A0AAR2KGN5</accession>
<dbReference type="Pfam" id="PF06907">
    <property type="entry name" value="LXN"/>
    <property type="match status" value="1"/>
</dbReference>
<name>A0AAR2KGN5_PYGNA</name>
<dbReference type="GO" id="GO:0005615">
    <property type="term" value="C:extracellular space"/>
    <property type="evidence" value="ECO:0007669"/>
    <property type="project" value="TreeGrafter"/>
</dbReference>
<evidence type="ECO:0000256" key="4">
    <source>
        <dbReference type="PROSITE-ProRule" id="PRU01377"/>
    </source>
</evidence>
<dbReference type="Ensembl" id="ENSPNAT00000060039.1">
    <property type="protein sequence ID" value="ENSPNAP00000061602.1"/>
    <property type="gene ID" value="ENSPNAG00000032483.1"/>
</dbReference>
<dbReference type="PANTHER" id="PTHR28591">
    <property type="entry name" value="LATEXIN"/>
    <property type="match status" value="1"/>
</dbReference>
<dbReference type="PROSITE" id="PS52033">
    <property type="entry name" value="CYSTATIN_LXN"/>
    <property type="match status" value="2"/>
</dbReference>
<dbReference type="PANTHER" id="PTHR28591:SF1">
    <property type="entry name" value="LATEXIN"/>
    <property type="match status" value="1"/>
</dbReference>
<dbReference type="AlphaFoldDB" id="A0AAR2KGN5"/>
<reference evidence="6" key="2">
    <citation type="submission" date="2025-08" db="UniProtKB">
        <authorList>
            <consortium name="Ensembl"/>
        </authorList>
    </citation>
    <scope>IDENTIFICATION</scope>
</reference>
<dbReference type="Proteomes" id="UP001501920">
    <property type="component" value="Chromosome 19"/>
</dbReference>
<dbReference type="SUPFAM" id="SSF54403">
    <property type="entry name" value="Cystatin/monellin"/>
    <property type="match status" value="2"/>
</dbReference>
<evidence type="ECO:0000256" key="3">
    <source>
        <dbReference type="ARBA" id="ARBA00022737"/>
    </source>
</evidence>
<keyword evidence="2 4" id="KW-0646">Protease inhibitor</keyword>
<dbReference type="InterPro" id="IPR009684">
    <property type="entry name" value="Latexin"/>
</dbReference>
<dbReference type="GeneTree" id="ENSGT00530000063813"/>
<dbReference type="CTD" id="56925"/>
<dbReference type="RefSeq" id="XP_017547339.1">
    <property type="nucleotide sequence ID" value="XM_017691850.2"/>
</dbReference>
<evidence type="ECO:0000313" key="6">
    <source>
        <dbReference type="Ensembl" id="ENSPNAP00000061602.1"/>
    </source>
</evidence>
<evidence type="ECO:0000259" key="5">
    <source>
        <dbReference type="PROSITE" id="PS52033"/>
    </source>
</evidence>
<keyword evidence="3" id="KW-0677">Repeat</keyword>
<dbReference type="Gene3D" id="3.10.450.10">
    <property type="match status" value="2"/>
</dbReference>
<reference evidence="6" key="3">
    <citation type="submission" date="2025-09" db="UniProtKB">
        <authorList>
            <consortium name="Ensembl"/>
        </authorList>
    </citation>
    <scope>IDENTIFICATION</scope>
</reference>
<dbReference type="GeneID" id="108424078"/>
<evidence type="ECO:0000256" key="2">
    <source>
        <dbReference type="ARBA" id="ARBA00022690"/>
    </source>
</evidence>
<evidence type="ECO:0000256" key="1">
    <source>
        <dbReference type="ARBA" id="ARBA00010083"/>
    </source>
</evidence>
<proteinExistence type="inferred from homology"/>
<sequence length="235" mass="26797">MSEEGLVMTSRDLNPDYYEARRAGNAVQHYINTLYGSPFRLYSVTQVHKARTEAMADTGMKYFLEFSVKDWVGESSEWHGSVEVLYPRGETQAPPQVQGSWGGLPQLNISAKEQEFYQRYSAADSSVSGKDIPDSYGNIDREMKPFWHLARVAASFVMLNESNENTLYNMAQVAKITQLETQDDQLRFDYEVLLHNMVSQEIIRWKLLVSWSPAGGVKVLETELLPRCHCKSPTQ</sequence>
<keyword evidence="7" id="KW-1185">Reference proteome</keyword>
<feature type="domain" description="Cystatin LXN-type" evidence="5">
    <location>
        <begin position="128"/>
        <end position="235"/>
    </location>
</feature>
<reference evidence="6 7" key="1">
    <citation type="submission" date="2020-10" db="EMBL/GenBank/DDBJ databases">
        <title>Pygocentrus nattereri (red-bellied piranha) genome, fPygNat1, primary haplotype.</title>
        <authorList>
            <person name="Myers G."/>
            <person name="Meyer A."/>
            <person name="Karagic N."/>
            <person name="Pippel M."/>
            <person name="Winkler S."/>
            <person name="Tracey A."/>
            <person name="Wood J."/>
            <person name="Formenti G."/>
            <person name="Howe K."/>
            <person name="Fedrigo O."/>
            <person name="Jarvis E.D."/>
        </authorList>
    </citation>
    <scope>NUCLEOTIDE SEQUENCE [LARGE SCALE GENOMIC DNA]</scope>
</reference>
<dbReference type="FunFam" id="3.10.450.10:FF:000007">
    <property type="entry name" value="latexin"/>
    <property type="match status" value="1"/>
</dbReference>
<protein>
    <submittedName>
        <fullName evidence="6">Latexin</fullName>
    </submittedName>
</protein>
<organism evidence="6 7">
    <name type="scientific">Pygocentrus nattereri</name>
    <name type="common">Red-bellied piranha</name>
    <dbReference type="NCBI Taxonomy" id="42514"/>
    <lineage>
        <taxon>Eukaryota</taxon>
        <taxon>Metazoa</taxon>
        <taxon>Chordata</taxon>
        <taxon>Craniata</taxon>
        <taxon>Vertebrata</taxon>
        <taxon>Euteleostomi</taxon>
        <taxon>Actinopterygii</taxon>
        <taxon>Neopterygii</taxon>
        <taxon>Teleostei</taxon>
        <taxon>Ostariophysi</taxon>
        <taxon>Characiformes</taxon>
        <taxon>Characoidei</taxon>
        <taxon>Pygocentrus</taxon>
    </lineage>
</organism>
<dbReference type="InterPro" id="IPR046350">
    <property type="entry name" value="Cystatin_sf"/>
</dbReference>
<dbReference type="GO" id="GO:0008191">
    <property type="term" value="F:metalloendopeptidase inhibitor activity"/>
    <property type="evidence" value="ECO:0007669"/>
    <property type="project" value="UniProtKB-UniRule"/>
</dbReference>
<feature type="domain" description="Cystatin LXN-type" evidence="5">
    <location>
        <begin position="9"/>
        <end position="109"/>
    </location>
</feature>
<evidence type="ECO:0000313" key="7">
    <source>
        <dbReference type="Proteomes" id="UP001501920"/>
    </source>
</evidence>